<dbReference type="GO" id="GO:0051731">
    <property type="term" value="F:polynucleotide 5'-hydroxyl-kinase activity"/>
    <property type="evidence" value="ECO:0007669"/>
    <property type="project" value="InterPro"/>
</dbReference>
<gene>
    <name evidence="6" type="ORF">XE03_1873</name>
</gene>
<evidence type="ECO:0000313" key="7">
    <source>
        <dbReference type="Proteomes" id="UP000053467"/>
    </source>
</evidence>
<dbReference type="PANTHER" id="PTHR12755:SF3">
    <property type="entry name" value="POLYNUCLEOTIDE 5'-HYDROXYL-KINASE NOL9"/>
    <property type="match status" value="1"/>
</dbReference>
<organism evidence="6 7">
    <name type="scientific">candidate division TA06 bacterium 34_109</name>
    <dbReference type="NCBI Taxonomy" id="1635277"/>
    <lineage>
        <taxon>Bacteria</taxon>
        <taxon>Bacteria division TA06</taxon>
    </lineage>
</organism>
<dbReference type="Pfam" id="PF16575">
    <property type="entry name" value="CLP1_P"/>
    <property type="match status" value="1"/>
</dbReference>
<dbReference type="InterPro" id="IPR032319">
    <property type="entry name" value="CLP1_P"/>
</dbReference>
<evidence type="ECO:0000313" key="6">
    <source>
        <dbReference type="EMBL" id="KUK85823.1"/>
    </source>
</evidence>
<proteinExistence type="predicted"/>
<dbReference type="CDD" id="cd01983">
    <property type="entry name" value="SIMIBI"/>
    <property type="match status" value="1"/>
</dbReference>
<name>A0A101HZF5_UNCT6</name>
<comment type="caution">
    <text evidence="6">The sequence shown here is derived from an EMBL/GenBank/DDBJ whole genome shotgun (WGS) entry which is preliminary data.</text>
</comment>
<keyword evidence="1" id="KW-0808">Transferase</keyword>
<dbReference type="EMBL" id="LGGX01000040">
    <property type="protein sequence ID" value="KUK85823.1"/>
    <property type="molecule type" value="Genomic_DNA"/>
</dbReference>
<evidence type="ECO:0000256" key="3">
    <source>
        <dbReference type="ARBA" id="ARBA00022777"/>
    </source>
</evidence>
<reference evidence="7" key="1">
    <citation type="journal article" date="2015" name="MBio">
        <title>Genome-Resolved Metagenomic Analysis Reveals Roles for Candidate Phyla and Other Microbial Community Members in Biogeochemical Transformations in Oil Reservoirs.</title>
        <authorList>
            <person name="Hu P."/>
            <person name="Tom L."/>
            <person name="Singh A."/>
            <person name="Thomas B.C."/>
            <person name="Baker B.J."/>
            <person name="Piceno Y.M."/>
            <person name="Andersen G.L."/>
            <person name="Banfield J.F."/>
        </authorList>
    </citation>
    <scope>NUCLEOTIDE SEQUENCE [LARGE SCALE GENOMIC DNA]</scope>
</reference>
<protein>
    <submittedName>
        <fullName evidence="6">GTPase or GTP-binding protein-like protein</fullName>
    </submittedName>
</protein>
<keyword evidence="3" id="KW-0418">Kinase</keyword>
<evidence type="ECO:0000256" key="4">
    <source>
        <dbReference type="ARBA" id="ARBA00022840"/>
    </source>
</evidence>
<dbReference type="AlphaFoldDB" id="A0A101HZF5"/>
<evidence type="ECO:0000256" key="2">
    <source>
        <dbReference type="ARBA" id="ARBA00022741"/>
    </source>
</evidence>
<dbReference type="InterPro" id="IPR027417">
    <property type="entry name" value="P-loop_NTPase"/>
</dbReference>
<keyword evidence="4" id="KW-0067">ATP-binding</keyword>
<keyword evidence="2" id="KW-0547">Nucleotide-binding</keyword>
<dbReference type="Gene3D" id="3.40.50.300">
    <property type="entry name" value="P-loop containing nucleotide triphosphate hydrolases"/>
    <property type="match status" value="1"/>
</dbReference>
<accession>A0A101HZF5</accession>
<sequence>MIVNLNLDQEGLVMPGDWISIAQKIFSQSGTVMVLGKTDSGKTSFIKLLAQYLARRNRKVGIMDLDIGQSTLGPPATIGMGILDKESLKKRIISVRYMVFIGSTSPGKCVDRFLAKVYQLYCLCQREKVDTLLVDTTGLVLGSLGVYLKCNLIEKIDPAIIVALQFDQELEPILQVFGLQPSRQIFRIKPFPNISEKNWWERKKRREKQFKIYFKDSLTRDIDFTNLPITGIYFDYNFLSDTKIINQLKERYHLEVISADLVGSRIILILPGPPTMLSQDLGSHIKNYYKVKKVILLFPDWFSYLLVSFNNVEGLSNGLGIIKEIDFKQKKMTVYLPASVSLGNLAQIEIGQLKVKPDGSELPYIEPAEY</sequence>
<dbReference type="SUPFAM" id="SSF52540">
    <property type="entry name" value="P-loop containing nucleoside triphosphate hydrolases"/>
    <property type="match status" value="1"/>
</dbReference>
<dbReference type="InterPro" id="IPR045116">
    <property type="entry name" value="Clp1/Grc3"/>
</dbReference>
<dbReference type="PANTHER" id="PTHR12755">
    <property type="entry name" value="CLEAVAGE/POLYADENYLATION FACTOR IA SUBUNIT CLP1P"/>
    <property type="match status" value="1"/>
</dbReference>
<evidence type="ECO:0000256" key="1">
    <source>
        <dbReference type="ARBA" id="ARBA00022679"/>
    </source>
</evidence>
<feature type="domain" description="Clp1 P-loop" evidence="5">
    <location>
        <begin position="36"/>
        <end position="215"/>
    </location>
</feature>
<dbReference type="Proteomes" id="UP000053467">
    <property type="component" value="Unassembled WGS sequence"/>
</dbReference>
<dbReference type="GO" id="GO:0006396">
    <property type="term" value="P:RNA processing"/>
    <property type="evidence" value="ECO:0007669"/>
    <property type="project" value="InterPro"/>
</dbReference>
<dbReference type="GO" id="GO:0005524">
    <property type="term" value="F:ATP binding"/>
    <property type="evidence" value="ECO:0007669"/>
    <property type="project" value="UniProtKB-KW"/>
</dbReference>
<evidence type="ECO:0000259" key="5">
    <source>
        <dbReference type="Pfam" id="PF16575"/>
    </source>
</evidence>